<dbReference type="Pfam" id="PF01791">
    <property type="entry name" value="DeoC"/>
    <property type="match status" value="1"/>
</dbReference>
<sequence length="266" mass="27722">MTTATGIDARLERIGTDGNYVIVPMDHGITMGAVQGLKDIESTIDGVTSGGADAVLTQKGIAPRVHENKNGKGYIVHLNGSTTIGPDENDKRMTGTVEEAVRAGADAVSFHINVGSDHEPDQITQLSEVTAEAERLGMPVLAMAYARGPGVDPEDPEALGHAVRLAEELGADIVKTGYSGDAESFQHVVESTRLPVIIAGGSKGSDRETIEMVRGTMDAGGAGISMGRSIFQHEDPEAIATAVSGVVHDDLSTEEALRRAGLALEA</sequence>
<dbReference type="PIRSF" id="PIRSF038992">
    <property type="entry name" value="Aldolase_Ia"/>
    <property type="match status" value="1"/>
</dbReference>
<dbReference type="SMART" id="SM01133">
    <property type="entry name" value="DeoC"/>
    <property type="match status" value="1"/>
</dbReference>
<dbReference type="GO" id="GO:0004332">
    <property type="term" value="F:fructose-bisphosphate aldolase activity"/>
    <property type="evidence" value="ECO:0007669"/>
    <property type="project" value="InterPro"/>
</dbReference>
<dbReference type="NCBIfam" id="NF005556">
    <property type="entry name" value="PRK07226.1"/>
    <property type="match status" value="1"/>
</dbReference>
<dbReference type="InterPro" id="IPR050456">
    <property type="entry name" value="DeoC/FbaB_aldolase"/>
</dbReference>
<comment type="function">
    <text evidence="5">Catalyzes a transaldol reaction between 6-deoxy-5-ketofructose 1-phosphate (DKFP) and L-aspartate semialdehyde (ASA) with an elimination of hydroxypyruvaldehyde phosphate to yield 2-amino-3,7-dideoxy-D-threo-hept-6-ulosonate (ADH). Plays a key role in an alternative pathway of the biosynthesis of 3-dehydroquinate (DHQ), which is involved in the canonical pathway for the biosynthesis of aromatic amino acids.</text>
</comment>
<keyword evidence="1 5" id="KW-0028">Amino-acid biosynthesis</keyword>
<dbReference type="NCBIfam" id="TIGR01949">
    <property type="entry name" value="ADH_synth"/>
    <property type="match status" value="1"/>
</dbReference>
<evidence type="ECO:0000256" key="5">
    <source>
        <dbReference type="HAMAP-Rule" id="MF_00960"/>
    </source>
</evidence>
<protein>
    <recommendedName>
        <fullName evidence="5 6">2-amino-3,7-dideoxy-D-threo-hept-6-ulosonate synthase</fullName>
        <shortName evidence="5">ADH synthase</shortName>
        <shortName evidence="5">ADHS</shortName>
        <shortName evidence="5">ADTH synthase</shortName>
        <ecNumber evidence="5 6">2.2.1.10</ecNumber>
    </recommendedName>
</protein>
<proteinExistence type="inferred from homology"/>
<feature type="active site" description="Schiff-base intermediate with substrate" evidence="5">
    <location>
        <position position="175"/>
    </location>
</feature>
<dbReference type="Gene3D" id="3.20.20.70">
    <property type="entry name" value="Aldolase class I"/>
    <property type="match status" value="1"/>
</dbReference>
<feature type="binding site" evidence="5">
    <location>
        <begin position="26"/>
        <end position="30"/>
    </location>
    <ligand>
        <name>1-deoxy-D-threo-hexo-2,5-diulose 6-phosphate</name>
        <dbReference type="ChEBI" id="CHEBI:58861"/>
    </ligand>
</feature>
<evidence type="ECO:0000256" key="1">
    <source>
        <dbReference type="ARBA" id="ARBA00022605"/>
    </source>
</evidence>
<feature type="active site" description="Proton donor" evidence="5 7">
    <location>
        <position position="145"/>
    </location>
</feature>
<comment type="caution">
    <text evidence="8">The sequence shown here is derived from an EMBL/GenBank/DDBJ whole genome shotgun (WGS) entry which is preliminary data.</text>
</comment>
<dbReference type="PANTHER" id="PTHR47916:SF1">
    <property type="entry name" value="3-HYDROXY-5-PHOSPHONOOXYPENTANE-2,4-DIONE THIOLASE"/>
    <property type="match status" value="1"/>
</dbReference>
<dbReference type="OrthoDB" id="50091at2157"/>
<feature type="binding site" evidence="5">
    <location>
        <begin position="227"/>
        <end position="228"/>
    </location>
    <ligand>
        <name>1-deoxy-D-threo-hexo-2,5-diulose 6-phosphate</name>
        <dbReference type="ChEBI" id="CHEBI:58861"/>
    </ligand>
</feature>
<evidence type="ECO:0000256" key="4">
    <source>
        <dbReference type="ARBA" id="ARBA00023270"/>
    </source>
</evidence>
<keyword evidence="3 5" id="KW-0057">Aromatic amino acid biosynthesis</keyword>
<dbReference type="GO" id="GO:0009073">
    <property type="term" value="P:aromatic amino acid family biosynthetic process"/>
    <property type="evidence" value="ECO:0007669"/>
    <property type="project" value="UniProtKB-UniRule"/>
</dbReference>
<dbReference type="SUPFAM" id="SSF51569">
    <property type="entry name" value="Aldolase"/>
    <property type="match status" value="1"/>
</dbReference>
<dbReference type="Proteomes" id="UP000283805">
    <property type="component" value="Unassembled WGS sequence"/>
</dbReference>
<dbReference type="GO" id="GO:0016744">
    <property type="term" value="F:transketolase or transaldolase activity"/>
    <property type="evidence" value="ECO:0007669"/>
    <property type="project" value="UniProtKB-UniRule"/>
</dbReference>
<comment type="similarity">
    <text evidence="5">Belongs to the DeoC/FbaB aldolase family. ADHS subfamily.</text>
</comment>
<evidence type="ECO:0000256" key="7">
    <source>
        <dbReference type="PIRSR" id="PIRSR038992-1"/>
    </source>
</evidence>
<reference evidence="8 9" key="1">
    <citation type="submission" date="2018-09" db="EMBL/GenBank/DDBJ databases">
        <title>Genomic Encyclopedia of Archaeal and Bacterial Type Strains, Phase II (KMG-II): from individual species to whole genera.</title>
        <authorList>
            <person name="Goeker M."/>
        </authorList>
    </citation>
    <scope>NUCLEOTIDE SEQUENCE [LARGE SCALE GENOMIC DNA]</scope>
    <source>
        <strain evidence="8 9">DSM 13151</strain>
    </source>
</reference>
<keyword evidence="9" id="KW-1185">Reference proteome</keyword>
<dbReference type="GO" id="GO:0008652">
    <property type="term" value="P:amino acid biosynthetic process"/>
    <property type="evidence" value="ECO:0007669"/>
    <property type="project" value="UniProtKB-KW"/>
</dbReference>
<evidence type="ECO:0000256" key="6">
    <source>
        <dbReference type="NCBIfam" id="TIGR01949"/>
    </source>
</evidence>
<dbReference type="GO" id="GO:0016836">
    <property type="term" value="F:hydro-lyase activity"/>
    <property type="evidence" value="ECO:0007669"/>
    <property type="project" value="InterPro"/>
</dbReference>
<dbReference type="HAMAP" id="MF_00960">
    <property type="entry name" value="ADH_synthase"/>
    <property type="match status" value="1"/>
</dbReference>
<name>A0A419WIK6_9EURY</name>
<comment type="catalytic activity">
    <reaction evidence="5">
        <text>1-deoxy-D-threo-hexo-2,5-diulose 6-phosphate + L-aspartate 4-semialdehyde = 2,3-dioxopropyl phosphate + 2-amino-2,3,7-trideoxy-D-lyxo-hept-6-ulosonate</text>
        <dbReference type="Rhea" id="RHEA:25952"/>
        <dbReference type="ChEBI" id="CHEBI:58859"/>
        <dbReference type="ChEBI" id="CHEBI:58860"/>
        <dbReference type="ChEBI" id="CHEBI:58861"/>
        <dbReference type="ChEBI" id="CHEBI:537519"/>
        <dbReference type="EC" id="2.2.1.10"/>
    </reaction>
</comment>
<dbReference type="AlphaFoldDB" id="A0A419WIK6"/>
<comment type="subunit">
    <text evidence="5">Homodecamer.</text>
</comment>
<evidence type="ECO:0000313" key="9">
    <source>
        <dbReference type="Proteomes" id="UP000283805"/>
    </source>
</evidence>
<dbReference type="PANTHER" id="PTHR47916">
    <property type="entry name" value="FRUCTOSE-BISPHOSPHATE ALDOLASE CLASS 1"/>
    <property type="match status" value="1"/>
</dbReference>
<feature type="binding site" evidence="5">
    <location>
        <begin position="200"/>
        <end position="201"/>
    </location>
    <ligand>
        <name>1-deoxy-D-threo-hexo-2,5-diulose 6-phosphate</name>
        <dbReference type="ChEBI" id="CHEBI:58861"/>
    </ligand>
</feature>
<dbReference type="InterPro" id="IPR041720">
    <property type="entry name" value="FbaB-like"/>
</dbReference>
<evidence type="ECO:0000313" key="8">
    <source>
        <dbReference type="EMBL" id="RKD95294.1"/>
    </source>
</evidence>
<feature type="active site" description="Proton acceptor" evidence="5">
    <location>
        <position position="26"/>
    </location>
</feature>
<keyword evidence="4 5" id="KW-0704">Schiff base</keyword>
<feature type="binding site" evidence="5">
    <location>
        <begin position="145"/>
        <end position="147"/>
    </location>
    <ligand>
        <name>1-deoxy-D-threo-hexo-2,5-diulose 6-phosphate</name>
        <dbReference type="ChEBI" id="CHEBI:58861"/>
    </ligand>
</feature>
<evidence type="ECO:0000256" key="3">
    <source>
        <dbReference type="ARBA" id="ARBA00023141"/>
    </source>
</evidence>
<dbReference type="InterPro" id="IPR010210">
    <property type="entry name" value="ADH_synthase"/>
</dbReference>
<gene>
    <name evidence="5" type="primary">aroA'</name>
    <name evidence="8" type="ORF">ATJ93_2146</name>
</gene>
<dbReference type="EC" id="2.2.1.10" evidence="5 6"/>
<keyword evidence="2 5" id="KW-0808">Transferase</keyword>
<accession>A0A419WIK6</accession>
<dbReference type="InterPro" id="IPR013785">
    <property type="entry name" value="Aldolase_TIM"/>
</dbReference>
<dbReference type="CDD" id="cd00958">
    <property type="entry name" value="DhnA"/>
    <property type="match status" value="1"/>
</dbReference>
<evidence type="ECO:0000256" key="2">
    <source>
        <dbReference type="ARBA" id="ARBA00022679"/>
    </source>
</evidence>
<dbReference type="EMBL" id="RAPO01000002">
    <property type="protein sequence ID" value="RKD95294.1"/>
    <property type="molecule type" value="Genomic_DNA"/>
</dbReference>
<organism evidence="8 9">
    <name type="scientific">Halopiger aswanensis</name>
    <dbReference type="NCBI Taxonomy" id="148449"/>
    <lineage>
        <taxon>Archaea</taxon>
        <taxon>Methanobacteriati</taxon>
        <taxon>Methanobacteriota</taxon>
        <taxon>Stenosarchaea group</taxon>
        <taxon>Halobacteria</taxon>
        <taxon>Halobacteriales</taxon>
        <taxon>Natrialbaceae</taxon>
        <taxon>Halopiger</taxon>
    </lineage>
</organism>
<dbReference type="RefSeq" id="WP_120244579.1">
    <property type="nucleotide sequence ID" value="NZ_RAPO01000002.1"/>
</dbReference>
<dbReference type="InterPro" id="IPR002915">
    <property type="entry name" value="DeoC/FbaB/LacD_aldolase"/>
</dbReference>
<feature type="active site" description="Schiff-base intermediate with dihydroxyacetone-P" evidence="7">
    <location>
        <position position="175"/>
    </location>
</feature>